<dbReference type="AlphaFoldDB" id="A0A0B7FAF0"/>
<dbReference type="GO" id="GO:0004497">
    <property type="term" value="F:monooxygenase activity"/>
    <property type="evidence" value="ECO:0007669"/>
    <property type="project" value="InterPro"/>
</dbReference>
<dbReference type="OrthoDB" id="1055148at2759"/>
<comment type="similarity">
    <text evidence="1">Belongs to the cytochrome P450 family.</text>
</comment>
<keyword evidence="3" id="KW-0479">Metal-binding</keyword>
<keyword evidence="2" id="KW-0349">Heme</keyword>
<dbReference type="InterPro" id="IPR036396">
    <property type="entry name" value="Cyt_P450_sf"/>
</dbReference>
<dbReference type="Proteomes" id="UP000059188">
    <property type="component" value="Unassembled WGS sequence"/>
</dbReference>
<evidence type="ECO:0000256" key="5">
    <source>
        <dbReference type="SAM" id="Phobius"/>
    </source>
</evidence>
<evidence type="ECO:0000256" key="3">
    <source>
        <dbReference type="ARBA" id="ARBA00022723"/>
    </source>
</evidence>
<dbReference type="GO" id="GO:0020037">
    <property type="term" value="F:heme binding"/>
    <property type="evidence" value="ECO:0007669"/>
    <property type="project" value="InterPro"/>
</dbReference>
<sequence length="394" mass="44317">MNSSSSLPFGLDLDTQLSGNNQLVAGTAAAAAIGLLWYLLKTDKNAVKRISGLPFIGQWAFFTRRHDFIKEGFESLPQETSFGFNILKVSSPIWSGKKILVQPVMSITNFHGFYSLFYQVPTVKDIVPEETSKNEDENVSFLLRRLSSFLRMDRLADLTPSFMSDIERNTINWENSGKFDPFDVIYSIVFQLTIRAFGAREIADSVEKCKELERIYWRVEMGSTPTSVLLPWLPSDARKQKVAATGEIYKIFDGIIKARKSEDRREEDALQTLMDLGDSTTDIISFIMATLFAGIVNSGLMSAWIFIFLDQEPEWKDKVVQELQGLLNKYAPVSESYGTVGERLSKIPPQGWENEMPVLEACLRETIRLIGSGALLRRVVNGDLEVGGRKIPNG</sequence>
<protein>
    <submittedName>
        <fullName evidence="6">Uncharacterized protein</fullName>
    </submittedName>
</protein>
<evidence type="ECO:0000313" key="7">
    <source>
        <dbReference type="Proteomes" id="UP000059188"/>
    </source>
</evidence>
<dbReference type="Gene3D" id="1.10.630.10">
    <property type="entry name" value="Cytochrome P450"/>
    <property type="match status" value="1"/>
</dbReference>
<dbReference type="CDD" id="cd00302">
    <property type="entry name" value="cytochrome_P450"/>
    <property type="match status" value="1"/>
</dbReference>
<dbReference type="EMBL" id="LN679111">
    <property type="protein sequence ID" value="CEL53197.1"/>
    <property type="molecule type" value="Genomic_DNA"/>
</dbReference>
<dbReference type="GO" id="GO:0016705">
    <property type="term" value="F:oxidoreductase activity, acting on paired donors, with incorporation or reduction of molecular oxygen"/>
    <property type="evidence" value="ECO:0007669"/>
    <property type="project" value="InterPro"/>
</dbReference>
<keyword evidence="7" id="KW-1185">Reference proteome</keyword>
<dbReference type="PANTHER" id="PTHR24304">
    <property type="entry name" value="CYTOCHROME P450 FAMILY 7"/>
    <property type="match status" value="1"/>
</dbReference>
<dbReference type="InterPro" id="IPR050529">
    <property type="entry name" value="CYP450_sterol_14alpha_dmase"/>
</dbReference>
<keyword evidence="4" id="KW-0408">Iron</keyword>
<evidence type="ECO:0000313" key="6">
    <source>
        <dbReference type="EMBL" id="CEL53197.1"/>
    </source>
</evidence>
<feature type="transmembrane region" description="Helical" evidence="5">
    <location>
        <begin position="283"/>
        <end position="309"/>
    </location>
</feature>
<evidence type="ECO:0000256" key="2">
    <source>
        <dbReference type="ARBA" id="ARBA00022617"/>
    </source>
</evidence>
<dbReference type="SUPFAM" id="SSF48264">
    <property type="entry name" value="Cytochrome P450"/>
    <property type="match status" value="1"/>
</dbReference>
<keyword evidence="5" id="KW-0812">Transmembrane</keyword>
<proteinExistence type="inferred from homology"/>
<organism evidence="6 7">
    <name type="scientific">Thanatephorus cucumeris (strain AG1-IB / isolate 7/3/14)</name>
    <name type="common">Lettuce bottom rot fungus</name>
    <name type="synonym">Rhizoctonia solani</name>
    <dbReference type="NCBI Taxonomy" id="1108050"/>
    <lineage>
        <taxon>Eukaryota</taxon>
        <taxon>Fungi</taxon>
        <taxon>Dikarya</taxon>
        <taxon>Basidiomycota</taxon>
        <taxon>Agaricomycotina</taxon>
        <taxon>Agaricomycetes</taxon>
        <taxon>Cantharellales</taxon>
        <taxon>Ceratobasidiaceae</taxon>
        <taxon>Rhizoctonia</taxon>
        <taxon>Rhizoctonia solani AG-1</taxon>
    </lineage>
</organism>
<dbReference type="Pfam" id="PF00067">
    <property type="entry name" value="p450"/>
    <property type="match status" value="1"/>
</dbReference>
<accession>A0A0B7FAF0</accession>
<dbReference type="SMR" id="A0A0B7FAF0"/>
<gene>
    <name evidence="6" type="ORF">RSOLAG1IB_06162</name>
</gene>
<feature type="transmembrane region" description="Helical" evidence="5">
    <location>
        <begin position="20"/>
        <end position="40"/>
    </location>
</feature>
<dbReference type="InterPro" id="IPR001128">
    <property type="entry name" value="Cyt_P450"/>
</dbReference>
<reference evidence="6 7" key="1">
    <citation type="submission" date="2014-11" db="EMBL/GenBank/DDBJ databases">
        <authorList>
            <person name="Wibberg Daniel"/>
        </authorList>
    </citation>
    <scope>NUCLEOTIDE SEQUENCE [LARGE SCALE GENOMIC DNA]</scope>
    <source>
        <strain evidence="6">Rhizoctonia solani AG1-IB 7/3/14</strain>
    </source>
</reference>
<evidence type="ECO:0000256" key="4">
    <source>
        <dbReference type="ARBA" id="ARBA00023004"/>
    </source>
</evidence>
<dbReference type="STRING" id="1108050.A0A0B7FAF0"/>
<keyword evidence="5" id="KW-1133">Transmembrane helix</keyword>
<dbReference type="GO" id="GO:0005506">
    <property type="term" value="F:iron ion binding"/>
    <property type="evidence" value="ECO:0007669"/>
    <property type="project" value="InterPro"/>
</dbReference>
<keyword evidence="5" id="KW-0472">Membrane</keyword>
<evidence type="ECO:0000256" key="1">
    <source>
        <dbReference type="ARBA" id="ARBA00010617"/>
    </source>
</evidence>
<dbReference type="PANTHER" id="PTHR24304:SF2">
    <property type="entry name" value="24-HYDROXYCHOLESTEROL 7-ALPHA-HYDROXYLASE"/>
    <property type="match status" value="1"/>
</dbReference>
<name>A0A0B7FAF0_THACB</name>